<feature type="region of interest" description="Disordered" evidence="1">
    <location>
        <begin position="84"/>
        <end position="105"/>
    </location>
</feature>
<organism evidence="2 3">
    <name type="scientific">Ectocarpus siliculosus</name>
    <name type="common">Brown alga</name>
    <name type="synonym">Conferva siliculosa</name>
    <dbReference type="NCBI Taxonomy" id="2880"/>
    <lineage>
        <taxon>Eukaryota</taxon>
        <taxon>Sar</taxon>
        <taxon>Stramenopiles</taxon>
        <taxon>Ochrophyta</taxon>
        <taxon>PX clade</taxon>
        <taxon>Phaeophyceae</taxon>
        <taxon>Ectocarpales</taxon>
        <taxon>Ectocarpaceae</taxon>
        <taxon>Ectocarpus</taxon>
    </lineage>
</organism>
<evidence type="ECO:0000313" key="3">
    <source>
        <dbReference type="Proteomes" id="UP000002630"/>
    </source>
</evidence>
<dbReference type="EMBL" id="FN649760">
    <property type="protein sequence ID" value="CBN78136.1"/>
    <property type="molecule type" value="Genomic_DNA"/>
</dbReference>
<dbReference type="OrthoDB" id="10608114at2759"/>
<dbReference type="AlphaFoldDB" id="D8LCA0"/>
<evidence type="ECO:0000313" key="2">
    <source>
        <dbReference type="EMBL" id="CBN78136.1"/>
    </source>
</evidence>
<keyword evidence="3" id="KW-1185">Reference proteome</keyword>
<evidence type="ECO:0000256" key="1">
    <source>
        <dbReference type="SAM" id="MobiDB-lite"/>
    </source>
</evidence>
<gene>
    <name evidence="2" type="ORF">Esi_0100_0037</name>
</gene>
<feature type="compositionally biased region" description="Gly residues" evidence="1">
    <location>
        <begin position="89"/>
        <end position="105"/>
    </location>
</feature>
<dbReference type="Proteomes" id="UP000002630">
    <property type="component" value="Unassembled WGS sequence"/>
</dbReference>
<sequence>MANVYDEQEEDVLEVYRDIVENGPDLFSLHGTTLDAPFSFVSKSLNLKFQLPSEYLLGKPLKTVVDPDDWGVLTTALLAVLGPNPTSGGKSGNSRDGGGGGGIEGGGVGGAGAEAAAPAAAVAVGSGTVVELNVMCGGASCLASMSIALGCRGLIVVTRMQ</sequence>
<dbReference type="InParanoid" id="D8LCA0"/>
<proteinExistence type="predicted"/>
<reference evidence="2 3" key="1">
    <citation type="journal article" date="2010" name="Nature">
        <title>The Ectocarpus genome and the independent evolution of multicellularity in brown algae.</title>
        <authorList>
            <person name="Cock J.M."/>
            <person name="Sterck L."/>
            <person name="Rouze P."/>
            <person name="Scornet D."/>
            <person name="Allen A.E."/>
            <person name="Amoutzias G."/>
            <person name="Anthouard V."/>
            <person name="Artiguenave F."/>
            <person name="Aury J.M."/>
            <person name="Badger J.H."/>
            <person name="Beszteri B."/>
            <person name="Billiau K."/>
            <person name="Bonnet E."/>
            <person name="Bothwell J.H."/>
            <person name="Bowler C."/>
            <person name="Boyen C."/>
            <person name="Brownlee C."/>
            <person name="Carrano C.J."/>
            <person name="Charrier B."/>
            <person name="Cho G.Y."/>
            <person name="Coelho S.M."/>
            <person name="Collen J."/>
            <person name="Corre E."/>
            <person name="Da Silva C."/>
            <person name="Delage L."/>
            <person name="Delaroque N."/>
            <person name="Dittami S.M."/>
            <person name="Doulbeau S."/>
            <person name="Elias M."/>
            <person name="Farnham G."/>
            <person name="Gachon C.M."/>
            <person name="Gschloessl B."/>
            <person name="Heesch S."/>
            <person name="Jabbari K."/>
            <person name="Jubin C."/>
            <person name="Kawai H."/>
            <person name="Kimura K."/>
            <person name="Kloareg B."/>
            <person name="Kupper F.C."/>
            <person name="Lang D."/>
            <person name="Le Bail A."/>
            <person name="Leblanc C."/>
            <person name="Lerouge P."/>
            <person name="Lohr M."/>
            <person name="Lopez P.J."/>
            <person name="Martens C."/>
            <person name="Maumus F."/>
            <person name="Michel G."/>
            <person name="Miranda-Saavedra D."/>
            <person name="Morales J."/>
            <person name="Moreau H."/>
            <person name="Motomura T."/>
            <person name="Nagasato C."/>
            <person name="Napoli C.A."/>
            <person name="Nelson D.R."/>
            <person name="Nyvall-Collen P."/>
            <person name="Peters A.F."/>
            <person name="Pommier C."/>
            <person name="Potin P."/>
            <person name="Poulain J."/>
            <person name="Quesneville H."/>
            <person name="Read B."/>
            <person name="Rensing S.A."/>
            <person name="Ritter A."/>
            <person name="Rousvoal S."/>
            <person name="Samanta M."/>
            <person name="Samson G."/>
            <person name="Schroeder D.C."/>
            <person name="Segurens B."/>
            <person name="Strittmatter M."/>
            <person name="Tonon T."/>
            <person name="Tregear J.W."/>
            <person name="Valentin K."/>
            <person name="von Dassow P."/>
            <person name="Yamagishi T."/>
            <person name="Van de Peer Y."/>
            <person name="Wincker P."/>
        </authorList>
    </citation>
    <scope>NUCLEOTIDE SEQUENCE [LARGE SCALE GENOMIC DNA]</scope>
    <source>
        <strain evidence="3">Ec32 / CCAP1310/4</strain>
    </source>
</reference>
<name>D8LCA0_ECTSI</name>
<protein>
    <submittedName>
        <fullName evidence="2">Uncharacterized protein</fullName>
    </submittedName>
</protein>
<accession>D8LCA0</accession>